<dbReference type="GO" id="GO:0005634">
    <property type="term" value="C:nucleus"/>
    <property type="evidence" value="ECO:0007669"/>
    <property type="project" value="TreeGrafter"/>
</dbReference>
<dbReference type="SUPFAM" id="SSF52540">
    <property type="entry name" value="P-loop containing nucleoside triphosphate hydrolases"/>
    <property type="match status" value="2"/>
</dbReference>
<feature type="compositionally biased region" description="Gly residues" evidence="9">
    <location>
        <begin position="573"/>
        <end position="583"/>
    </location>
</feature>
<dbReference type="SMART" id="SM00490">
    <property type="entry name" value="HELICc"/>
    <property type="match status" value="1"/>
</dbReference>
<keyword evidence="4" id="KW-0378">Hydrolase</keyword>
<evidence type="ECO:0000256" key="4">
    <source>
        <dbReference type="ARBA" id="ARBA00022801"/>
    </source>
</evidence>
<dbReference type="SMART" id="SM00487">
    <property type="entry name" value="DEXDc"/>
    <property type="match status" value="1"/>
</dbReference>
<keyword evidence="7" id="KW-0067">ATP-binding</keyword>
<evidence type="ECO:0000256" key="1">
    <source>
        <dbReference type="ARBA" id="ARBA00022723"/>
    </source>
</evidence>
<evidence type="ECO:0000256" key="2">
    <source>
        <dbReference type="ARBA" id="ARBA00022741"/>
    </source>
</evidence>
<feature type="compositionally biased region" description="Basic and acidic residues" evidence="9">
    <location>
        <begin position="373"/>
        <end position="399"/>
    </location>
</feature>
<dbReference type="GO" id="GO:0006289">
    <property type="term" value="P:nucleotide-excision repair"/>
    <property type="evidence" value="ECO:0007669"/>
    <property type="project" value="TreeGrafter"/>
</dbReference>
<dbReference type="CDD" id="cd18793">
    <property type="entry name" value="SF2_C_SNF"/>
    <property type="match status" value="1"/>
</dbReference>
<sequence>MPRRGGRSKRSGDGESDAAISLDDSSSDDDFVVSSTAAESSGGAGGASRSLKRSVGKPSTSPEKRAPKRRLSAASEGPSAAAAPAAADGGADEIGLPDDARDDVDDLGGERIIVPADAPPELLLDLLPFQREGLGWMVRQEHSAFRGGILADEMGMGKTIQTISLIIKNRHDQLCAPTDGPQIYESRGVLKQRADAEKAKAKEEREAKRARAKAEREKLKAKRERAKRRKQRLARGEEVSSESDSESSEEADESAAGSAESAAGGVQGELAQRVEARVGSDQAAPGTSKPLRIGLGRRGGAAAAAAAAPSLSQQSTSHPLEDPVQAATTAALRSAAGPVLTKFGLDPAAPAVYAYQSRVATLEDVASSVRTEKQAEEAAREAREKGRAAAKRQGAESAHKPVVPRLALRAPTGPASHCTLVVCPVVAIAHWRKEIEKHTKPGTLKVLVHHGATRTTDPAVLLAADVVITSYSIVEAEFRRMIAPSKVRCDYCGKLFMPEKLRFHLKYFCGPDAVLTEAQRKQERGEGGEMKGWMRRALAQRGGGGPKGGRPSPGAGKGAGSGAAKGKGKWAGKGRGSSAGAGGKHAAARLAAALGEDEGDSDAGDSARDGEHESEEDATTWTGAEGTAGRSRRPTGGRGESKGKPSSSKGAAAKAKTPGASGKASPGGGRAARSPLRKAAAAGRSGARRAAAALAGGDASDGDDDDVFAPDSDDDDDDDDDDEDDDGDGNDDDDDEGADDDDDGDCDDEDDDDDDGSDAGSVGASEKSSSTAGRKGSGKSGKPPSLGPVSPLQQIYWRRVVLDEAHAIKNLASATARAVLSLTAERRWCLSGTPLQNRAGELNALVRFLRTDPFAFYFCTGCPCKSPDYSFRGGVSKCPHCGCSALKHYSWLGRYVTNPICYRPGTPAAAEAMHRLRAKVLPSVLLRRTKAGRSGDMALPCRLVRLRKDAMDRYEEDFYSALYTQSQAQFGRYAEKGTVLNNYAHIFGLLLRLRQAVDHPFLVLYSQGASSQAAGSAAAAAAESASGACSLCGEAAEDAVPAKCGHLFCRACVVSYLDAFDSGDKVDEAQVSGDEAEDGSGDVAASPSAKRPRAAGAGSSAAKAAQCPACMAPLTVDLTASAGLSSAAQGGASKGILSRVPPHQLGSGFRSSTKIEALLQELTLAQQEEPGCKSIVFSQFTSMLDLVEHRLTHAGVRCVKLDGRMSLPARDRIIQAFDSDPSVLVFLISLKAGGVALNLTAASRTFLLDPWWNPAAEEQALDRTHRLGQHRPITAVRLVIAGSIEERILKLQEKKKLVFEGTIGKDSQALARLTEADMRFLFSG</sequence>
<comment type="caution">
    <text evidence="13">The sequence shown here is derived from an EMBL/GenBank/DDBJ whole genome shotgun (WGS) entry which is preliminary data.</text>
</comment>
<feature type="compositionally biased region" description="Low complexity" evidence="9">
    <location>
        <begin position="584"/>
        <end position="594"/>
    </location>
</feature>
<dbReference type="Gene3D" id="3.30.40.10">
    <property type="entry name" value="Zinc/RING finger domain, C3HC4 (zinc finger)"/>
    <property type="match status" value="1"/>
</dbReference>
<evidence type="ECO:0000259" key="12">
    <source>
        <dbReference type="PROSITE" id="PS51194"/>
    </source>
</evidence>
<feature type="compositionally biased region" description="Low complexity" evidence="9">
    <location>
        <begin position="72"/>
        <end position="89"/>
    </location>
</feature>
<feature type="region of interest" description="Disordered" evidence="9">
    <location>
        <begin position="1068"/>
        <end position="1097"/>
    </location>
</feature>
<feature type="compositionally biased region" description="Low complexity" evidence="9">
    <location>
        <begin position="254"/>
        <end position="264"/>
    </location>
</feature>
<dbReference type="InterPro" id="IPR050628">
    <property type="entry name" value="SNF2_RAD54_helicase_TF"/>
</dbReference>
<keyword evidence="6" id="KW-0862">Zinc</keyword>
<dbReference type="Proteomes" id="UP000324907">
    <property type="component" value="Unassembled WGS sequence"/>
</dbReference>
<dbReference type="SMART" id="SM00184">
    <property type="entry name" value="RING"/>
    <property type="match status" value="1"/>
</dbReference>
<dbReference type="InterPro" id="IPR000330">
    <property type="entry name" value="SNF2_N"/>
</dbReference>
<feature type="compositionally biased region" description="Low complexity" evidence="9">
    <location>
        <begin position="32"/>
        <end position="41"/>
    </location>
</feature>
<feature type="region of interest" description="Disordered" evidence="9">
    <location>
        <begin position="539"/>
        <end position="790"/>
    </location>
</feature>
<organism evidence="13 14">
    <name type="scientific">Cafeteria roenbergensis</name>
    <name type="common">Marine flagellate</name>
    <dbReference type="NCBI Taxonomy" id="33653"/>
    <lineage>
        <taxon>Eukaryota</taxon>
        <taxon>Sar</taxon>
        <taxon>Stramenopiles</taxon>
        <taxon>Bigyra</taxon>
        <taxon>Opalozoa</taxon>
        <taxon>Bicosoecida</taxon>
        <taxon>Cafeteriaceae</taxon>
        <taxon>Cafeteria</taxon>
    </lineage>
</organism>
<feature type="region of interest" description="Disordered" evidence="9">
    <location>
        <begin position="373"/>
        <end position="402"/>
    </location>
</feature>
<gene>
    <name evidence="13" type="ORF">FNF28_01998</name>
</gene>
<feature type="domain" description="Helicase C-terminal" evidence="12">
    <location>
        <begin position="1158"/>
        <end position="1314"/>
    </location>
</feature>
<dbReference type="EMBL" id="VLTL01000021">
    <property type="protein sequence ID" value="KAA0169554.1"/>
    <property type="molecule type" value="Genomic_DNA"/>
</dbReference>
<feature type="compositionally biased region" description="Basic residues" evidence="9">
    <location>
        <begin position="219"/>
        <end position="233"/>
    </location>
</feature>
<name>A0A5A8DY04_CAFRO</name>
<feature type="compositionally biased region" description="Basic and acidic residues" evidence="9">
    <location>
        <begin position="195"/>
        <end position="218"/>
    </location>
</feature>
<feature type="compositionally biased region" description="Low complexity" evidence="9">
    <location>
        <begin position="619"/>
        <end position="629"/>
    </location>
</feature>
<dbReference type="Pfam" id="PF00097">
    <property type="entry name" value="zf-C3HC4"/>
    <property type="match status" value="1"/>
</dbReference>
<dbReference type="InterPro" id="IPR013083">
    <property type="entry name" value="Znf_RING/FYVE/PHD"/>
</dbReference>
<dbReference type="PROSITE" id="PS00518">
    <property type="entry name" value="ZF_RING_1"/>
    <property type="match status" value="1"/>
</dbReference>
<feature type="compositionally biased region" description="Gly residues" evidence="9">
    <location>
        <begin position="555"/>
        <end position="565"/>
    </location>
</feature>
<evidence type="ECO:0000256" key="7">
    <source>
        <dbReference type="ARBA" id="ARBA00022840"/>
    </source>
</evidence>
<dbReference type="SUPFAM" id="SSF57850">
    <property type="entry name" value="RING/U-box"/>
    <property type="match status" value="1"/>
</dbReference>
<dbReference type="GO" id="GO:0008094">
    <property type="term" value="F:ATP-dependent activity, acting on DNA"/>
    <property type="evidence" value="ECO:0007669"/>
    <property type="project" value="TreeGrafter"/>
</dbReference>
<dbReference type="InterPro" id="IPR027417">
    <property type="entry name" value="P-loop_NTPase"/>
</dbReference>
<feature type="compositionally biased region" description="Low complexity" evidence="9">
    <location>
        <begin position="644"/>
        <end position="664"/>
    </location>
</feature>
<dbReference type="InterPro" id="IPR017907">
    <property type="entry name" value="Znf_RING_CS"/>
</dbReference>
<dbReference type="InterPro" id="IPR049730">
    <property type="entry name" value="SNF2/RAD54-like_C"/>
</dbReference>
<feature type="domain" description="RING-type" evidence="10">
    <location>
        <begin position="1029"/>
        <end position="1110"/>
    </location>
</feature>
<dbReference type="InterPro" id="IPR018957">
    <property type="entry name" value="Znf_C3HC4_RING-type"/>
</dbReference>
<proteinExistence type="predicted"/>
<dbReference type="GO" id="GO:0016787">
    <property type="term" value="F:hydrolase activity"/>
    <property type="evidence" value="ECO:0007669"/>
    <property type="project" value="UniProtKB-KW"/>
</dbReference>
<dbReference type="InterPro" id="IPR001841">
    <property type="entry name" value="Znf_RING"/>
</dbReference>
<evidence type="ECO:0000256" key="8">
    <source>
        <dbReference type="PROSITE-ProRule" id="PRU00175"/>
    </source>
</evidence>
<dbReference type="InterPro" id="IPR038718">
    <property type="entry name" value="SNF2-like_sf"/>
</dbReference>
<feature type="compositionally biased region" description="Low complexity" evidence="9">
    <location>
        <begin position="671"/>
        <end position="698"/>
    </location>
</feature>
<dbReference type="Pfam" id="PF00176">
    <property type="entry name" value="SNF2-rel_dom"/>
    <property type="match status" value="2"/>
</dbReference>
<feature type="compositionally biased region" description="Low complexity" evidence="9">
    <location>
        <begin position="758"/>
        <end position="790"/>
    </location>
</feature>
<dbReference type="PROSITE" id="PS51194">
    <property type="entry name" value="HELICASE_CTER"/>
    <property type="match status" value="1"/>
</dbReference>
<dbReference type="InterPro" id="IPR001650">
    <property type="entry name" value="Helicase_C-like"/>
</dbReference>
<dbReference type="GO" id="GO:0004386">
    <property type="term" value="F:helicase activity"/>
    <property type="evidence" value="ECO:0007669"/>
    <property type="project" value="UniProtKB-KW"/>
</dbReference>
<dbReference type="GO" id="GO:0008270">
    <property type="term" value="F:zinc ion binding"/>
    <property type="evidence" value="ECO:0007669"/>
    <property type="project" value="UniProtKB-KW"/>
</dbReference>
<evidence type="ECO:0000256" key="9">
    <source>
        <dbReference type="SAM" id="MobiDB-lite"/>
    </source>
</evidence>
<dbReference type="Gene3D" id="3.40.50.300">
    <property type="entry name" value="P-loop containing nucleotide triphosphate hydrolases"/>
    <property type="match status" value="1"/>
</dbReference>
<evidence type="ECO:0000256" key="6">
    <source>
        <dbReference type="ARBA" id="ARBA00022833"/>
    </source>
</evidence>
<evidence type="ECO:0000256" key="3">
    <source>
        <dbReference type="ARBA" id="ARBA00022771"/>
    </source>
</evidence>
<feature type="region of interest" description="Disordered" evidence="9">
    <location>
        <begin position="1"/>
        <end position="103"/>
    </location>
</feature>
<dbReference type="PROSITE" id="PS50089">
    <property type="entry name" value="ZF_RING_2"/>
    <property type="match status" value="1"/>
</dbReference>
<dbReference type="Pfam" id="PF00271">
    <property type="entry name" value="Helicase_C"/>
    <property type="match status" value="1"/>
</dbReference>
<dbReference type="Gene3D" id="3.40.50.10810">
    <property type="entry name" value="Tandem AAA-ATPase domain"/>
    <property type="match status" value="3"/>
</dbReference>
<evidence type="ECO:0000313" key="14">
    <source>
        <dbReference type="Proteomes" id="UP000324907"/>
    </source>
</evidence>
<evidence type="ECO:0000313" key="13">
    <source>
        <dbReference type="EMBL" id="KAA0169554.1"/>
    </source>
</evidence>
<evidence type="ECO:0000259" key="10">
    <source>
        <dbReference type="PROSITE" id="PS50089"/>
    </source>
</evidence>
<protein>
    <submittedName>
        <fullName evidence="13">Uncharacterized protein</fullName>
    </submittedName>
</protein>
<dbReference type="InterPro" id="IPR014001">
    <property type="entry name" value="Helicase_ATP-bd"/>
</dbReference>
<keyword evidence="5" id="KW-0347">Helicase</keyword>
<feature type="region of interest" description="Disordered" evidence="9">
    <location>
        <begin position="195"/>
        <end position="323"/>
    </location>
</feature>
<feature type="compositionally biased region" description="Low complexity" evidence="9">
    <location>
        <begin position="1084"/>
        <end position="1097"/>
    </location>
</feature>
<feature type="compositionally biased region" description="Acidic residues" evidence="9">
    <location>
        <begin position="239"/>
        <end position="253"/>
    </location>
</feature>
<reference evidence="13 14" key="1">
    <citation type="submission" date="2019-07" db="EMBL/GenBank/DDBJ databases">
        <title>Genomes of Cafeteria roenbergensis.</title>
        <authorList>
            <person name="Fischer M.G."/>
            <person name="Hackl T."/>
            <person name="Roman M."/>
        </authorList>
    </citation>
    <scope>NUCLEOTIDE SEQUENCE [LARGE SCALE GENOMIC DNA]</scope>
    <source>
        <strain evidence="13 14">RCC970-E3</strain>
    </source>
</reference>
<keyword evidence="1" id="KW-0479">Metal-binding</keyword>
<dbReference type="PROSITE" id="PS51192">
    <property type="entry name" value="HELICASE_ATP_BIND_1"/>
    <property type="match status" value="1"/>
</dbReference>
<feature type="domain" description="Helicase ATP-binding" evidence="11">
    <location>
        <begin position="790"/>
        <end position="852"/>
    </location>
</feature>
<dbReference type="GO" id="GO:0005524">
    <property type="term" value="F:ATP binding"/>
    <property type="evidence" value="ECO:0007669"/>
    <property type="project" value="UniProtKB-KW"/>
</dbReference>
<dbReference type="PANTHER" id="PTHR45626:SF12">
    <property type="entry name" value="DNA REPAIR PROTEIN RAD16"/>
    <property type="match status" value="1"/>
</dbReference>
<dbReference type="PANTHER" id="PTHR45626">
    <property type="entry name" value="TRANSCRIPTION TERMINATION FACTOR 2-RELATED"/>
    <property type="match status" value="1"/>
</dbReference>
<evidence type="ECO:0000256" key="5">
    <source>
        <dbReference type="ARBA" id="ARBA00022806"/>
    </source>
</evidence>
<feature type="compositionally biased region" description="Acidic residues" evidence="9">
    <location>
        <begin position="700"/>
        <end position="757"/>
    </location>
</feature>
<keyword evidence="2" id="KW-0547">Nucleotide-binding</keyword>
<keyword evidence="3 8" id="KW-0863">Zinc-finger</keyword>
<evidence type="ECO:0000259" key="11">
    <source>
        <dbReference type="PROSITE" id="PS51192"/>
    </source>
</evidence>
<accession>A0A5A8DY04</accession>